<dbReference type="PANTHER" id="PTHR33798:SF5">
    <property type="entry name" value="FLAVIN REDUCTASE LIKE DOMAIN-CONTAINING PROTEIN"/>
    <property type="match status" value="1"/>
</dbReference>
<dbReference type="Gene3D" id="2.30.110.10">
    <property type="entry name" value="Electron Transport, Fmn-binding Protein, Chain A"/>
    <property type="match status" value="1"/>
</dbReference>
<evidence type="ECO:0000256" key="1">
    <source>
        <dbReference type="ARBA" id="ARBA00001917"/>
    </source>
</evidence>
<evidence type="ECO:0000313" key="7">
    <source>
        <dbReference type="Proteomes" id="UP000326951"/>
    </source>
</evidence>
<dbReference type="EMBL" id="AP021853">
    <property type="protein sequence ID" value="BBN97665.1"/>
    <property type="molecule type" value="Genomic_DNA"/>
</dbReference>
<dbReference type="SMART" id="SM00903">
    <property type="entry name" value="Flavin_Reduct"/>
    <property type="match status" value="1"/>
</dbReference>
<proteinExistence type="inferred from homology"/>
<keyword evidence="3" id="KW-0288">FMN</keyword>
<protein>
    <submittedName>
        <fullName evidence="6">Flavin reductase</fullName>
    </submittedName>
</protein>
<dbReference type="RefSeq" id="WP_028983429.1">
    <property type="nucleotide sequence ID" value="NZ_AP021853.1"/>
</dbReference>
<dbReference type="GO" id="GO:0016646">
    <property type="term" value="F:oxidoreductase activity, acting on the CH-NH group of donors, NAD or NADP as acceptor"/>
    <property type="evidence" value="ECO:0007669"/>
    <property type="project" value="UniProtKB-ARBA"/>
</dbReference>
<reference evidence="6 7" key="1">
    <citation type="submission" date="2019-09" db="EMBL/GenBank/DDBJ databases">
        <title>Complete genome sequence of Sporolactobacillus terrae 70-3.</title>
        <authorList>
            <person name="Tanaka N."/>
            <person name="Shiwa Y."/>
            <person name="Fujita N."/>
            <person name="Tanasupawat S."/>
        </authorList>
    </citation>
    <scope>NUCLEOTIDE SEQUENCE [LARGE SCALE GENOMIC DNA]</scope>
    <source>
        <strain evidence="6 7">70-3</strain>
    </source>
</reference>
<sequence>MLSIDPSSRTERENYKLLIGTVIPRPIAFVTTLSDRNVINGAPFSYFNLVATDPPMLSIAVQRSGGARKDTARNSLARKQFVVHVVDEQNVLQINQTAARLSPSQSEIEAAALTPVTSSKIAVPGIKEAKVRFECVLEQAIELGGARPTCDLIIGRVVHYHIQDDLYDHGRIDARKLAAVSRLAGVNYAKLGDFFSIDRP</sequence>
<gene>
    <name evidence="6" type="ORF">St703_03700</name>
</gene>
<evidence type="ECO:0000313" key="6">
    <source>
        <dbReference type="EMBL" id="BBN97665.1"/>
    </source>
</evidence>
<evidence type="ECO:0000256" key="2">
    <source>
        <dbReference type="ARBA" id="ARBA00022630"/>
    </source>
</evidence>
<dbReference type="Pfam" id="PF01613">
    <property type="entry name" value="Flavin_Reduct"/>
    <property type="match status" value="1"/>
</dbReference>
<comment type="similarity">
    <text evidence="4">Belongs to the flavoredoxin family.</text>
</comment>
<evidence type="ECO:0000256" key="4">
    <source>
        <dbReference type="ARBA" id="ARBA00038054"/>
    </source>
</evidence>
<name>A0A5K7WT51_9BACL</name>
<feature type="domain" description="Flavin reductase like" evidence="5">
    <location>
        <begin position="20"/>
        <end position="175"/>
    </location>
</feature>
<dbReference type="Proteomes" id="UP000326951">
    <property type="component" value="Chromosome"/>
</dbReference>
<evidence type="ECO:0000259" key="5">
    <source>
        <dbReference type="SMART" id="SM00903"/>
    </source>
</evidence>
<accession>A0A5K7WT51</accession>
<dbReference type="InterPro" id="IPR002563">
    <property type="entry name" value="Flavin_Rdtase-like_dom"/>
</dbReference>
<dbReference type="SUPFAM" id="SSF50475">
    <property type="entry name" value="FMN-binding split barrel"/>
    <property type="match status" value="1"/>
</dbReference>
<comment type="cofactor">
    <cofactor evidence="1">
        <name>FMN</name>
        <dbReference type="ChEBI" id="CHEBI:58210"/>
    </cofactor>
</comment>
<dbReference type="GO" id="GO:0010181">
    <property type="term" value="F:FMN binding"/>
    <property type="evidence" value="ECO:0007669"/>
    <property type="project" value="InterPro"/>
</dbReference>
<dbReference type="AlphaFoldDB" id="A0A5K7WT51"/>
<organism evidence="6 7">
    <name type="scientific">Sporolactobacillus terrae</name>
    <dbReference type="NCBI Taxonomy" id="269673"/>
    <lineage>
        <taxon>Bacteria</taxon>
        <taxon>Bacillati</taxon>
        <taxon>Bacillota</taxon>
        <taxon>Bacilli</taxon>
        <taxon>Bacillales</taxon>
        <taxon>Sporolactobacillaceae</taxon>
        <taxon>Sporolactobacillus</taxon>
    </lineage>
</organism>
<keyword evidence="2" id="KW-0285">Flavoprotein</keyword>
<dbReference type="InterPro" id="IPR012349">
    <property type="entry name" value="Split_barrel_FMN-bd"/>
</dbReference>
<evidence type="ECO:0000256" key="3">
    <source>
        <dbReference type="ARBA" id="ARBA00022643"/>
    </source>
</evidence>
<dbReference type="PANTHER" id="PTHR33798">
    <property type="entry name" value="FLAVOPROTEIN OXYGENASE"/>
    <property type="match status" value="1"/>
</dbReference>